<organism evidence="1 2">
    <name type="scientific">Lactobacillus amylovorus</name>
    <dbReference type="NCBI Taxonomy" id="1604"/>
    <lineage>
        <taxon>Bacteria</taxon>
        <taxon>Bacillati</taxon>
        <taxon>Bacillota</taxon>
        <taxon>Bacilli</taxon>
        <taxon>Lactobacillales</taxon>
        <taxon>Lactobacillaceae</taxon>
        <taxon>Lactobacillus</taxon>
    </lineage>
</organism>
<dbReference type="EMBL" id="CP029754">
    <property type="protein sequence ID" value="QDD71012.1"/>
    <property type="molecule type" value="Genomic_DNA"/>
</dbReference>
<protein>
    <submittedName>
        <fullName evidence="1">Uncharacterized protein</fullName>
    </submittedName>
</protein>
<name>A0A5E8CQS8_LACAM</name>
<dbReference type="AlphaFoldDB" id="A0A5E8CQS8"/>
<accession>A0A5E8CQS8</accession>
<sequence>MCLLLILIIFIATLKFGLQNLEQPTISYWDYIESFLIAIFWYLVMLERVNQIWDMALSSISLNNTNKYNRILDKNDILKNYSLVGEFYDSDTLVNFFIQKHDSIIKLLQQYSLDINYEITDNFKHKNLELYDDQIKENCFYLIPINSNRGWGKNKNNMHWICYKKCDKNLVIFNSGDEVTEKRAKRNAALCKSTIRSKYILNTYELLEVWKNMYNRETDYRNEKNLELYFDFYK</sequence>
<dbReference type="Proteomes" id="UP000312326">
    <property type="component" value="Chromosome"/>
</dbReference>
<gene>
    <name evidence="1" type="ORF">DM298_09255</name>
</gene>
<evidence type="ECO:0000313" key="1">
    <source>
        <dbReference type="EMBL" id="QDD71012.1"/>
    </source>
</evidence>
<proteinExistence type="predicted"/>
<reference evidence="1 2" key="1">
    <citation type="submission" date="2018-06" db="EMBL/GenBank/DDBJ databases">
        <title>Complete genome sequnece of Lactobacillus amylovorus PMRA3.</title>
        <authorList>
            <person name="Nam Y.-D."/>
            <person name="Chung W.-H."/>
            <person name="Park Y.S."/>
            <person name="Kang J."/>
        </authorList>
    </citation>
    <scope>NUCLEOTIDE SEQUENCE [LARGE SCALE GENOMIC DNA]</scope>
    <source>
        <strain evidence="1 2">PMRA3</strain>
    </source>
</reference>
<evidence type="ECO:0000313" key="2">
    <source>
        <dbReference type="Proteomes" id="UP000312326"/>
    </source>
</evidence>